<organism evidence="1 2">
    <name type="scientific">Aspergillus tanneri</name>
    <dbReference type="NCBI Taxonomy" id="1220188"/>
    <lineage>
        <taxon>Eukaryota</taxon>
        <taxon>Fungi</taxon>
        <taxon>Dikarya</taxon>
        <taxon>Ascomycota</taxon>
        <taxon>Pezizomycotina</taxon>
        <taxon>Eurotiomycetes</taxon>
        <taxon>Eurotiomycetidae</taxon>
        <taxon>Eurotiales</taxon>
        <taxon>Aspergillaceae</taxon>
        <taxon>Aspergillus</taxon>
        <taxon>Aspergillus subgen. Circumdati</taxon>
    </lineage>
</organism>
<dbReference type="Proteomes" id="UP000324241">
    <property type="component" value="Unassembled WGS sequence"/>
</dbReference>
<proteinExistence type="predicted"/>
<dbReference type="AlphaFoldDB" id="A0A5M9MDI9"/>
<comment type="caution">
    <text evidence="1">The sequence shown here is derived from an EMBL/GenBank/DDBJ whole genome shotgun (WGS) entry which is preliminary data.</text>
</comment>
<protein>
    <recommendedName>
        <fullName evidence="3">MADS-box domain-containing protein</fullName>
    </recommendedName>
</protein>
<dbReference type="OrthoDB" id="4958164at2759"/>
<name>A0A5M9MDI9_9EURO</name>
<sequence>MEPQTSKSSEGRRRRTVFRKLRQLCNEFDMHAVVVLTDNMNRQWIFKTHDDVPAIVHNGGKTVNIERMSSSLRQSKLDTPLTIPDLQREIGRLRQELAFHQEAHISLMRVFNDAREIYRSIQDALQSASKQHELSDAFIIMSSTTQKAGAIIRASLSSVSQKLAALEAQLLLSYGIALDDTHTKDYAIL</sequence>
<dbReference type="EMBL" id="QUQM01000006">
    <property type="protein sequence ID" value="KAA8645055.1"/>
    <property type="molecule type" value="Genomic_DNA"/>
</dbReference>
<accession>A0A5M9MDI9</accession>
<dbReference type="GeneID" id="54331968"/>
<evidence type="ECO:0000313" key="2">
    <source>
        <dbReference type="Proteomes" id="UP000324241"/>
    </source>
</evidence>
<evidence type="ECO:0000313" key="1">
    <source>
        <dbReference type="EMBL" id="KAA8645055.1"/>
    </source>
</evidence>
<reference evidence="1 2" key="1">
    <citation type="submission" date="2019-08" db="EMBL/GenBank/DDBJ databases">
        <title>The genome sequence of a newly discovered highly antifungal drug resistant Aspergillus species, Aspergillus tanneri NIH 1004.</title>
        <authorList>
            <person name="Mounaud S."/>
            <person name="Singh I."/>
            <person name="Joardar V."/>
            <person name="Pakala S."/>
            <person name="Pakala S."/>
            <person name="Venepally P."/>
            <person name="Chung J.K."/>
            <person name="Losada L."/>
            <person name="Nierman W.C."/>
        </authorList>
    </citation>
    <scope>NUCLEOTIDE SEQUENCE [LARGE SCALE GENOMIC DNA]</scope>
    <source>
        <strain evidence="1 2">NIH1004</strain>
    </source>
</reference>
<evidence type="ECO:0008006" key="3">
    <source>
        <dbReference type="Google" id="ProtNLM"/>
    </source>
</evidence>
<gene>
    <name evidence="1" type="ORF">ATNIH1004_009266</name>
</gene>
<dbReference type="RefSeq" id="XP_033424416.1">
    <property type="nucleotide sequence ID" value="XM_033573864.1"/>
</dbReference>